<organism evidence="1">
    <name type="scientific">marine sediment metagenome</name>
    <dbReference type="NCBI Taxonomy" id="412755"/>
    <lineage>
        <taxon>unclassified sequences</taxon>
        <taxon>metagenomes</taxon>
        <taxon>ecological metagenomes</taxon>
    </lineage>
</organism>
<sequence length="64" mass="7337">MDEKCPRCGVMEYYEIDCGPDGYDDDITYTSEICKNCGLYKSGWTGKWLIDCEGWGDEEGAEEY</sequence>
<proteinExistence type="predicted"/>
<dbReference type="EMBL" id="LAZR01003826">
    <property type="protein sequence ID" value="KKN14339.1"/>
    <property type="molecule type" value="Genomic_DNA"/>
</dbReference>
<gene>
    <name evidence="1" type="ORF">LCGC14_0996980</name>
</gene>
<protein>
    <submittedName>
        <fullName evidence="1">Uncharacterized protein</fullName>
    </submittedName>
</protein>
<evidence type="ECO:0000313" key="1">
    <source>
        <dbReference type="EMBL" id="KKN14339.1"/>
    </source>
</evidence>
<reference evidence="1" key="1">
    <citation type="journal article" date="2015" name="Nature">
        <title>Complex archaea that bridge the gap between prokaryotes and eukaryotes.</title>
        <authorList>
            <person name="Spang A."/>
            <person name="Saw J.H."/>
            <person name="Jorgensen S.L."/>
            <person name="Zaremba-Niedzwiedzka K."/>
            <person name="Martijn J."/>
            <person name="Lind A.E."/>
            <person name="van Eijk R."/>
            <person name="Schleper C."/>
            <person name="Guy L."/>
            <person name="Ettema T.J."/>
        </authorList>
    </citation>
    <scope>NUCLEOTIDE SEQUENCE</scope>
</reference>
<comment type="caution">
    <text evidence="1">The sequence shown here is derived from an EMBL/GenBank/DDBJ whole genome shotgun (WGS) entry which is preliminary data.</text>
</comment>
<name>A0A0F9N8U0_9ZZZZ</name>
<dbReference type="AlphaFoldDB" id="A0A0F9N8U0"/>
<accession>A0A0F9N8U0</accession>